<protein>
    <submittedName>
        <fullName evidence="3">Polymer biosynthesis protein, WecB/TagA/CpsF family</fullName>
    </submittedName>
</protein>
<dbReference type="Pfam" id="PF03808">
    <property type="entry name" value="Glyco_tran_WecG"/>
    <property type="match status" value="1"/>
</dbReference>
<dbReference type="PANTHER" id="PTHR34136:SF1">
    <property type="entry name" value="UDP-N-ACETYL-D-MANNOSAMINURONIC ACID TRANSFERASE"/>
    <property type="match status" value="1"/>
</dbReference>
<organism evidence="3 4">
    <name type="scientific">Caloramator fervidus</name>
    <dbReference type="NCBI Taxonomy" id="29344"/>
    <lineage>
        <taxon>Bacteria</taxon>
        <taxon>Bacillati</taxon>
        <taxon>Bacillota</taxon>
        <taxon>Clostridia</taxon>
        <taxon>Eubacteriales</taxon>
        <taxon>Clostridiaceae</taxon>
        <taxon>Caloramator</taxon>
    </lineage>
</organism>
<keyword evidence="2" id="KW-0808">Transferase</keyword>
<dbReference type="CDD" id="cd06533">
    <property type="entry name" value="Glyco_transf_WecG_TagA"/>
    <property type="match status" value="1"/>
</dbReference>
<keyword evidence="1" id="KW-0328">Glycosyltransferase</keyword>
<reference evidence="4" key="1">
    <citation type="submission" date="2016-10" db="EMBL/GenBank/DDBJ databases">
        <authorList>
            <person name="Varghese N."/>
            <person name="Submissions S."/>
        </authorList>
    </citation>
    <scope>NUCLEOTIDE SEQUENCE [LARGE SCALE GENOMIC DNA]</scope>
    <source>
        <strain evidence="4">DSM 5463</strain>
    </source>
</reference>
<keyword evidence="4" id="KW-1185">Reference proteome</keyword>
<evidence type="ECO:0000313" key="4">
    <source>
        <dbReference type="Proteomes" id="UP000242850"/>
    </source>
</evidence>
<dbReference type="AlphaFoldDB" id="A0A1H5SZK2"/>
<dbReference type="NCBIfam" id="TIGR00696">
    <property type="entry name" value="wecG_tagA_cpsF"/>
    <property type="match status" value="1"/>
</dbReference>
<dbReference type="Proteomes" id="UP000242850">
    <property type="component" value="Unassembled WGS sequence"/>
</dbReference>
<gene>
    <name evidence="3" type="ORF">SAMN05660865_00509</name>
</gene>
<evidence type="ECO:0000256" key="1">
    <source>
        <dbReference type="ARBA" id="ARBA00022676"/>
    </source>
</evidence>
<dbReference type="EMBL" id="FNUK01000004">
    <property type="protein sequence ID" value="SEF55959.1"/>
    <property type="molecule type" value="Genomic_DNA"/>
</dbReference>
<dbReference type="InterPro" id="IPR004629">
    <property type="entry name" value="WecG_TagA_CpsF"/>
</dbReference>
<dbReference type="PANTHER" id="PTHR34136">
    <property type="match status" value="1"/>
</dbReference>
<accession>A0A1H5SZK2</accession>
<evidence type="ECO:0000313" key="3">
    <source>
        <dbReference type="EMBL" id="SEF55959.1"/>
    </source>
</evidence>
<proteinExistence type="predicted"/>
<dbReference type="GO" id="GO:0016758">
    <property type="term" value="F:hexosyltransferase activity"/>
    <property type="evidence" value="ECO:0007669"/>
    <property type="project" value="TreeGrafter"/>
</dbReference>
<name>A0A1H5SZK2_9CLOT</name>
<evidence type="ECO:0000256" key="2">
    <source>
        <dbReference type="ARBA" id="ARBA00022679"/>
    </source>
</evidence>
<sequence length="251" mass="28983">MFNRIKFLNTFIDNVTFEEAIAIIDKFINDGKYHYVVTPNVDHIVKLEKDEEFKKVYESADLILTDGMPLIWISKLLKKPIKEKISGSDLFPEVCKMAAEKGYSVFLLGAGPGVAQKAAEKLMAKYKGLKIAGVYSPPYGFENDEKEIRKIIEMINQSKPDILAVGLGAPKQEKFIYKYLSELKVPVSLGIGAAIDFEAGNIKRAPKWMQRCGLEWFYRFLKEPKRMFKRYFIDDMQIFRIFLKYKGENYD</sequence>